<accession>A0A1G6W402</accession>
<proteinExistence type="predicted"/>
<dbReference type="STRING" id="58114.SAMN05216270_105256"/>
<dbReference type="EMBL" id="FNAD01000005">
    <property type="protein sequence ID" value="SDD59755.1"/>
    <property type="molecule type" value="Genomic_DNA"/>
</dbReference>
<reference evidence="2" key="1">
    <citation type="submission" date="2016-10" db="EMBL/GenBank/DDBJ databases">
        <authorList>
            <person name="Varghese N."/>
            <person name="Submissions S."/>
        </authorList>
    </citation>
    <scope>NUCLEOTIDE SEQUENCE [LARGE SCALE GENOMIC DNA]</scope>
    <source>
        <strain evidence="2">CGMCC 4.3516</strain>
    </source>
</reference>
<dbReference type="Proteomes" id="UP000198949">
    <property type="component" value="Unassembled WGS sequence"/>
</dbReference>
<evidence type="ECO:0000313" key="1">
    <source>
        <dbReference type="EMBL" id="SDD59755.1"/>
    </source>
</evidence>
<dbReference type="AlphaFoldDB" id="A0A1G6W402"/>
<name>A0A1G6W402_9ACTN</name>
<sequence length="252" mass="25892">MLGVPVVGASGSGGDTGHSAVTTWLPETGTTITIASNTDDVLPEELLEVVLPALAAGEPIQVPDERADVDPAELQAREGVYTLDSGSTLTVAADDDGLVVTADGADAVAAMFGSDDFAAEDVAAHEDAVLTLLDSDSAVGRAERAAIETDLGPLTDIELAGTADEDGELHTYVRVSGQDGDMLVWYALDEQGQIGAVEYGADPPAFTLVPTSQGEYRPADPIIGDAAISVTFQDDLMTVTGSETAIDAQRTT</sequence>
<keyword evidence="2" id="KW-1185">Reference proteome</keyword>
<gene>
    <name evidence="1" type="ORF">SAMN05216270_105256</name>
</gene>
<protein>
    <submittedName>
        <fullName evidence="1">Uncharacterized protein</fullName>
    </submittedName>
</protein>
<dbReference type="OrthoDB" id="9809635at2"/>
<evidence type="ECO:0000313" key="2">
    <source>
        <dbReference type="Proteomes" id="UP000198949"/>
    </source>
</evidence>
<dbReference type="RefSeq" id="WP_091033613.1">
    <property type="nucleotide sequence ID" value="NZ_FNAD01000005.1"/>
</dbReference>
<organism evidence="1 2">
    <name type="scientific">Glycomyces harbinensis</name>
    <dbReference type="NCBI Taxonomy" id="58114"/>
    <lineage>
        <taxon>Bacteria</taxon>
        <taxon>Bacillati</taxon>
        <taxon>Actinomycetota</taxon>
        <taxon>Actinomycetes</taxon>
        <taxon>Glycomycetales</taxon>
        <taxon>Glycomycetaceae</taxon>
        <taxon>Glycomyces</taxon>
    </lineage>
</organism>